<dbReference type="OrthoDB" id="2082235at2"/>
<evidence type="ECO:0000313" key="2">
    <source>
        <dbReference type="Proteomes" id="UP000253742"/>
    </source>
</evidence>
<accession>A0A369VJ62</accession>
<sequence length="179" mass="18473">MAQVGTTAVLALLPDAEPLLETAARVDPRAVRPGVPAHAALLYPWLAADEVGEAELRLLRAAMPPGPLRVRLSEVEHSGGFVGVPVPELDAAATAVRRAFPAHAPYGGRFGADPPVHVTVALDAEAEASAGIAARTATRLPIVTEVDTFHVVALTPTGWRALAALPLAEDGPVITQTVG</sequence>
<dbReference type="AlphaFoldDB" id="A0A369VJ62"/>
<dbReference type="Pfam" id="PF13563">
    <property type="entry name" value="2_5_RNA_ligase2"/>
    <property type="match status" value="1"/>
</dbReference>
<dbReference type="Proteomes" id="UP000253742">
    <property type="component" value="Unassembled WGS sequence"/>
</dbReference>
<dbReference type="RefSeq" id="WP_114527437.1">
    <property type="nucleotide sequence ID" value="NZ_JBHYWK010000008.1"/>
</dbReference>
<reference evidence="1 2" key="1">
    <citation type="submission" date="2018-07" db="EMBL/GenBank/DDBJ databases">
        <title>Genome guided investigation of antibiotics producing actinomycetales strain isolated from a Macau mangrove ecosystem.</title>
        <authorList>
            <person name="Hu D."/>
        </authorList>
    </citation>
    <scope>NUCLEOTIDE SEQUENCE [LARGE SCALE GENOMIC DNA]</scope>
    <source>
        <strain evidence="1 2">2297</strain>
    </source>
</reference>
<comment type="caution">
    <text evidence="1">The sequence shown here is derived from an EMBL/GenBank/DDBJ whole genome shotgun (WGS) entry which is preliminary data.</text>
</comment>
<protein>
    <recommendedName>
        <fullName evidence="3">2'-5' RNA ligase family protein</fullName>
    </recommendedName>
</protein>
<evidence type="ECO:0008006" key="3">
    <source>
        <dbReference type="Google" id="ProtNLM"/>
    </source>
</evidence>
<proteinExistence type="predicted"/>
<dbReference type="STRING" id="146923.Spa2297_00425"/>
<evidence type="ECO:0000313" key="1">
    <source>
        <dbReference type="EMBL" id="RDD90589.1"/>
    </source>
</evidence>
<gene>
    <name evidence="1" type="ORF">DVZ84_04385</name>
</gene>
<name>A0A369VJ62_9ACTN</name>
<organism evidence="1 2">
    <name type="scientific">Streptomyces parvulus</name>
    <dbReference type="NCBI Taxonomy" id="146923"/>
    <lineage>
        <taxon>Bacteria</taxon>
        <taxon>Bacillati</taxon>
        <taxon>Actinomycetota</taxon>
        <taxon>Actinomycetes</taxon>
        <taxon>Kitasatosporales</taxon>
        <taxon>Streptomycetaceae</taxon>
        <taxon>Streptomyces</taxon>
    </lineage>
</organism>
<dbReference type="EMBL" id="QQBH01000002">
    <property type="protein sequence ID" value="RDD90589.1"/>
    <property type="molecule type" value="Genomic_DNA"/>
</dbReference>